<dbReference type="SMART" id="SM00897">
    <property type="entry name" value="FIST"/>
    <property type="match status" value="1"/>
</dbReference>
<feature type="domain" description="FIST C-domain" evidence="2">
    <location>
        <begin position="233"/>
        <end position="364"/>
    </location>
</feature>
<dbReference type="PANTHER" id="PTHR40252">
    <property type="entry name" value="BLR0328 PROTEIN"/>
    <property type="match status" value="1"/>
</dbReference>
<proteinExistence type="predicted"/>
<evidence type="ECO:0000259" key="1">
    <source>
        <dbReference type="SMART" id="SM00897"/>
    </source>
</evidence>
<dbReference type="AlphaFoldDB" id="A0A3B0RZV9"/>
<sequence>MSAITRAVSTSPDERRAVTELYQQLCGRDRDPALCLFFCSPKYDPDLLEQELSRQFGQIPLIGCTTAGEITPRGYLEDSITGLALPKDHFSIISRHIDAISTIKIQDAIDAGQDMITGLREKIPHANGHNTFACMLIDGLSNAEERVAAAIGSQLGDIKLVGGSTADDWDLKKTSLFHNGHFSRDMAVIILIHTELPFQVHYIHHYVAGDARAVITEADPVSRTVYEINGLPATQEYARLCGVDEKNLSISVCSNHPILMKIGGKYYSRSVVELDHKKRHIRFACAIGKGVVCTIARPSDPIANTDRMFQKVRAEIGPLDLVLGFDCAARKMICEEQGRMAEISDIYVKNNVIGFASFGEQYNSIHMNNSLCYVAIGKEFGGQTDDRP</sequence>
<name>A0A3B0RZV9_9ZZZZ</name>
<dbReference type="EMBL" id="UOEJ01000114">
    <property type="protein sequence ID" value="VAV99474.1"/>
    <property type="molecule type" value="Genomic_DNA"/>
</dbReference>
<evidence type="ECO:0000313" key="3">
    <source>
        <dbReference type="EMBL" id="VAV99474.1"/>
    </source>
</evidence>
<gene>
    <name evidence="3" type="ORF">MNBD_ALPHA01-1632</name>
</gene>
<evidence type="ECO:0008006" key="4">
    <source>
        <dbReference type="Google" id="ProtNLM"/>
    </source>
</evidence>
<dbReference type="InterPro" id="IPR019494">
    <property type="entry name" value="FIST_C"/>
</dbReference>
<accession>A0A3B0RZV9</accession>
<dbReference type="PANTHER" id="PTHR40252:SF2">
    <property type="entry name" value="BLR0328 PROTEIN"/>
    <property type="match status" value="1"/>
</dbReference>
<evidence type="ECO:0000259" key="2">
    <source>
        <dbReference type="SMART" id="SM01204"/>
    </source>
</evidence>
<protein>
    <recommendedName>
        <fullName evidence="4">FIST domain containing protein</fullName>
    </recommendedName>
</protein>
<organism evidence="3">
    <name type="scientific">hydrothermal vent metagenome</name>
    <dbReference type="NCBI Taxonomy" id="652676"/>
    <lineage>
        <taxon>unclassified sequences</taxon>
        <taxon>metagenomes</taxon>
        <taxon>ecological metagenomes</taxon>
    </lineage>
</organism>
<dbReference type="Pfam" id="PF10442">
    <property type="entry name" value="FIST_C"/>
    <property type="match status" value="1"/>
</dbReference>
<feature type="domain" description="FIST" evidence="1">
    <location>
        <begin position="31"/>
        <end position="232"/>
    </location>
</feature>
<dbReference type="SMART" id="SM01204">
    <property type="entry name" value="FIST_C"/>
    <property type="match status" value="1"/>
</dbReference>
<reference evidence="3" key="1">
    <citation type="submission" date="2018-06" db="EMBL/GenBank/DDBJ databases">
        <authorList>
            <person name="Zhirakovskaya E."/>
        </authorList>
    </citation>
    <scope>NUCLEOTIDE SEQUENCE</scope>
</reference>
<dbReference type="InterPro" id="IPR013702">
    <property type="entry name" value="FIST_domain_N"/>
</dbReference>
<dbReference type="Pfam" id="PF08495">
    <property type="entry name" value="FIST"/>
    <property type="match status" value="1"/>
</dbReference>